<evidence type="ECO:0000313" key="1">
    <source>
        <dbReference type="EMBL" id="EXF92241.1"/>
    </source>
</evidence>
<dbReference type="EMBL" id="AFOY02000019">
    <property type="protein sequence ID" value="EXF92241.1"/>
    <property type="molecule type" value="Genomic_DNA"/>
</dbReference>
<dbReference type="PATRIC" id="fig|1042209.11.peg.5377"/>
<proteinExistence type="predicted"/>
<sequence>MLAIMADRAVMLHEASTIVAINDLHLADRNPLEVWARRL</sequence>
<accession>A0A010RHS1</accession>
<protein>
    <submittedName>
        <fullName evidence="1">Uncharacterized protein</fullName>
    </submittedName>
</protein>
<organism evidence="1 2">
    <name type="scientific">Pseudomonas fluorescens HK44</name>
    <dbReference type="NCBI Taxonomy" id="1042209"/>
    <lineage>
        <taxon>Bacteria</taxon>
        <taxon>Pseudomonadati</taxon>
        <taxon>Pseudomonadota</taxon>
        <taxon>Gammaproteobacteria</taxon>
        <taxon>Pseudomonadales</taxon>
        <taxon>Pseudomonadaceae</taxon>
        <taxon>Pseudomonas</taxon>
    </lineage>
</organism>
<dbReference type="Proteomes" id="UP000022611">
    <property type="component" value="Unassembled WGS sequence"/>
</dbReference>
<comment type="caution">
    <text evidence="1">The sequence shown here is derived from an EMBL/GenBank/DDBJ whole genome shotgun (WGS) entry which is preliminary data.</text>
</comment>
<evidence type="ECO:0000313" key="2">
    <source>
        <dbReference type="Proteomes" id="UP000022611"/>
    </source>
</evidence>
<dbReference type="HOGENOM" id="CLU_3315551_0_0_6"/>
<name>A0A010RHS1_PSEFL</name>
<reference evidence="1 2" key="1">
    <citation type="journal article" date="2011" name="J. Bacteriol.">
        <title>Draft genome sequence of the polycyclic aromatic hydrocarbon-degrading, genetically engineered bioluminescent bioreporter Pseudomonas fluorescens HK44.</title>
        <authorList>
            <person name="Chauhan A."/>
            <person name="Layton A.C."/>
            <person name="Williams D.E."/>
            <person name="Smartt A.E."/>
            <person name="Ripp S."/>
            <person name="Karpinets T.V."/>
            <person name="Brown S.D."/>
            <person name="Sayler G.S."/>
        </authorList>
    </citation>
    <scope>NUCLEOTIDE SEQUENCE [LARGE SCALE GENOMIC DNA]</scope>
    <source>
        <strain evidence="1 2">HK44</strain>
    </source>
</reference>
<dbReference type="AlphaFoldDB" id="A0A010RHS1"/>
<gene>
    <name evidence="1" type="ORF">HK44_014765</name>
</gene>